<dbReference type="Proteomes" id="UP000037035">
    <property type="component" value="Unassembled WGS sequence"/>
</dbReference>
<proteinExistence type="predicted"/>
<reference evidence="2 3" key="1">
    <citation type="submission" date="2015-08" db="EMBL/GenBank/DDBJ databases">
        <title>Next Generation Sequencing and Analysis of the Genome of Puccinia sorghi L Schw, the Causal Agent of Maize Common Rust.</title>
        <authorList>
            <person name="Rochi L."/>
            <person name="Burguener G."/>
            <person name="Darino M."/>
            <person name="Turjanski A."/>
            <person name="Kreff E."/>
            <person name="Dieguez M.J."/>
            <person name="Sacco F."/>
        </authorList>
    </citation>
    <scope>NUCLEOTIDE SEQUENCE [LARGE SCALE GENOMIC DNA]</scope>
    <source>
        <strain evidence="2 3">RO10H11247</strain>
    </source>
</reference>
<accession>A0A0L6VS77</accession>
<protein>
    <submittedName>
        <fullName evidence="2">Uncharacterized protein</fullName>
    </submittedName>
</protein>
<organism evidence="2 3">
    <name type="scientific">Puccinia sorghi</name>
    <dbReference type="NCBI Taxonomy" id="27349"/>
    <lineage>
        <taxon>Eukaryota</taxon>
        <taxon>Fungi</taxon>
        <taxon>Dikarya</taxon>
        <taxon>Basidiomycota</taxon>
        <taxon>Pucciniomycotina</taxon>
        <taxon>Pucciniomycetes</taxon>
        <taxon>Pucciniales</taxon>
        <taxon>Pucciniaceae</taxon>
        <taxon>Puccinia</taxon>
    </lineage>
</organism>
<name>A0A0L6VS77_9BASI</name>
<gene>
    <name evidence="2" type="ORF">VP01_11293g1</name>
</gene>
<comment type="caution">
    <text evidence="2">The sequence shown here is derived from an EMBL/GenBank/DDBJ whole genome shotgun (WGS) entry which is preliminary data.</text>
</comment>
<evidence type="ECO:0000313" key="2">
    <source>
        <dbReference type="EMBL" id="KNZ63556.1"/>
    </source>
</evidence>
<evidence type="ECO:0000256" key="1">
    <source>
        <dbReference type="SAM" id="MobiDB-lite"/>
    </source>
</evidence>
<dbReference type="EMBL" id="LAVV01001436">
    <property type="protein sequence ID" value="KNZ63556.1"/>
    <property type="molecule type" value="Genomic_DNA"/>
</dbReference>
<feature type="region of interest" description="Disordered" evidence="1">
    <location>
        <begin position="1"/>
        <end position="53"/>
    </location>
</feature>
<dbReference type="AlphaFoldDB" id="A0A0L6VS77"/>
<keyword evidence="3" id="KW-1185">Reference proteome</keyword>
<feature type="non-terminal residue" evidence="2">
    <location>
        <position position="1"/>
    </location>
</feature>
<evidence type="ECO:0000313" key="3">
    <source>
        <dbReference type="Proteomes" id="UP000037035"/>
    </source>
</evidence>
<dbReference type="VEuPathDB" id="FungiDB:VP01_11293g1"/>
<sequence length="159" mass="17482">NVSHPLTQPQPPSLFLQQSCHPSTPHANPWALHEANHSHTSSSGSGQPSDTMDAPNSCLDELMCMMAKEPGQQTPLSTKSCSFSYLQYYGSYQTPTHGTRGAAAKVFVKIGLHAITYPKRFPTNISKVVFAVLFMKDYTATWTRSSMGNQWSLMTSSII</sequence>